<dbReference type="AlphaFoldDB" id="A0A517U399"/>
<organism evidence="2 3">
    <name type="scientific">Lacipirellula limnantheis</name>
    <dbReference type="NCBI Taxonomy" id="2528024"/>
    <lineage>
        <taxon>Bacteria</taxon>
        <taxon>Pseudomonadati</taxon>
        <taxon>Planctomycetota</taxon>
        <taxon>Planctomycetia</taxon>
        <taxon>Pirellulales</taxon>
        <taxon>Lacipirellulaceae</taxon>
        <taxon>Lacipirellula</taxon>
    </lineage>
</organism>
<dbReference type="Proteomes" id="UP000317909">
    <property type="component" value="Chromosome"/>
</dbReference>
<keyword evidence="3" id="KW-1185">Reference proteome</keyword>
<evidence type="ECO:0000313" key="2">
    <source>
        <dbReference type="EMBL" id="QDT75097.1"/>
    </source>
</evidence>
<keyword evidence="1" id="KW-0812">Transmembrane</keyword>
<protein>
    <submittedName>
        <fullName evidence="2">Uncharacterized protein</fullName>
    </submittedName>
</protein>
<sequence length="79" mass="9168">MRLSLRFLLFYLVPFVAGLGATWVLADSIDVSEHYDTQEQPIVRNVLRLMFASVFTGLWLVGTLCFFLARRVICKWRAE</sequence>
<feature type="transmembrane region" description="Helical" evidence="1">
    <location>
        <begin position="50"/>
        <end position="69"/>
    </location>
</feature>
<dbReference type="KEGG" id="llh:I41_43060"/>
<keyword evidence="1" id="KW-1133">Transmembrane helix</keyword>
<accession>A0A517U399</accession>
<dbReference type="EMBL" id="CP036339">
    <property type="protein sequence ID" value="QDT75097.1"/>
    <property type="molecule type" value="Genomic_DNA"/>
</dbReference>
<evidence type="ECO:0000313" key="3">
    <source>
        <dbReference type="Proteomes" id="UP000317909"/>
    </source>
</evidence>
<keyword evidence="1" id="KW-0472">Membrane</keyword>
<gene>
    <name evidence="2" type="ORF">I41_43060</name>
</gene>
<proteinExistence type="predicted"/>
<name>A0A517U399_9BACT</name>
<evidence type="ECO:0000256" key="1">
    <source>
        <dbReference type="SAM" id="Phobius"/>
    </source>
</evidence>
<reference evidence="2 3" key="1">
    <citation type="submission" date="2019-02" db="EMBL/GenBank/DDBJ databases">
        <title>Deep-cultivation of Planctomycetes and their phenomic and genomic characterization uncovers novel biology.</title>
        <authorList>
            <person name="Wiegand S."/>
            <person name="Jogler M."/>
            <person name="Boedeker C."/>
            <person name="Pinto D."/>
            <person name="Vollmers J."/>
            <person name="Rivas-Marin E."/>
            <person name="Kohn T."/>
            <person name="Peeters S.H."/>
            <person name="Heuer A."/>
            <person name="Rast P."/>
            <person name="Oberbeckmann S."/>
            <person name="Bunk B."/>
            <person name="Jeske O."/>
            <person name="Meyerdierks A."/>
            <person name="Storesund J.E."/>
            <person name="Kallscheuer N."/>
            <person name="Luecker S."/>
            <person name="Lage O.M."/>
            <person name="Pohl T."/>
            <person name="Merkel B.J."/>
            <person name="Hornburger P."/>
            <person name="Mueller R.-W."/>
            <person name="Bruemmer F."/>
            <person name="Labrenz M."/>
            <person name="Spormann A.M."/>
            <person name="Op den Camp H."/>
            <person name="Overmann J."/>
            <person name="Amann R."/>
            <person name="Jetten M.S.M."/>
            <person name="Mascher T."/>
            <person name="Medema M.H."/>
            <person name="Devos D.P."/>
            <person name="Kaster A.-K."/>
            <person name="Ovreas L."/>
            <person name="Rohde M."/>
            <person name="Galperin M.Y."/>
            <person name="Jogler C."/>
        </authorList>
    </citation>
    <scope>NUCLEOTIDE SEQUENCE [LARGE SCALE GENOMIC DNA]</scope>
    <source>
        <strain evidence="2 3">I41</strain>
    </source>
</reference>